<evidence type="ECO:0000256" key="1">
    <source>
        <dbReference type="SAM" id="Phobius"/>
    </source>
</evidence>
<dbReference type="AlphaFoldDB" id="A0A1A6HTF5"/>
<protein>
    <submittedName>
        <fullName evidence="2">Uncharacterized protein</fullName>
    </submittedName>
</protein>
<gene>
    <name evidence="2" type="ORF">A6R68_20785</name>
</gene>
<sequence>MITTVQQYKETDGVGGGTAESTVILIIIIVIIIIIIVRTSPASPSPALFLSERFVIQGVCEIILAKETLGSSSSQAYSNAEPLEDGCDRGNTSFAGQGQSYRLVSDCGDKSWSHGEFEIINDHRVRTIVSLRGRLNKCDTPPDPECNSNISHTVNVEKDQVNSDRGQTQAERLQNIRSSFIPECCPQHRGSRDDRNSTLLLSPL</sequence>
<keyword evidence="3" id="KW-1185">Reference proteome</keyword>
<dbReference type="EMBL" id="LZPO01017297">
    <property type="protein sequence ID" value="OBS81012.1"/>
    <property type="molecule type" value="Genomic_DNA"/>
</dbReference>
<accession>A0A1A6HTF5</accession>
<feature type="non-terminal residue" evidence="2">
    <location>
        <position position="204"/>
    </location>
</feature>
<dbReference type="Proteomes" id="UP000092124">
    <property type="component" value="Unassembled WGS sequence"/>
</dbReference>
<evidence type="ECO:0000313" key="2">
    <source>
        <dbReference type="EMBL" id="OBS81012.1"/>
    </source>
</evidence>
<keyword evidence="1" id="KW-0812">Transmembrane</keyword>
<reference evidence="2 3" key="1">
    <citation type="submission" date="2016-06" db="EMBL/GenBank/DDBJ databases">
        <title>The Draft Genome Sequence and Annotation of the Desert Woodrat Neotoma lepida.</title>
        <authorList>
            <person name="Campbell M."/>
            <person name="Oakeson K.F."/>
            <person name="Yandell M."/>
            <person name="Halpert J.R."/>
            <person name="Dearing D."/>
        </authorList>
    </citation>
    <scope>NUCLEOTIDE SEQUENCE [LARGE SCALE GENOMIC DNA]</scope>
    <source>
        <strain evidence="2">417</strain>
        <tissue evidence="2">Liver</tissue>
    </source>
</reference>
<feature type="transmembrane region" description="Helical" evidence="1">
    <location>
        <begin position="18"/>
        <end position="37"/>
    </location>
</feature>
<keyword evidence="1" id="KW-0472">Membrane</keyword>
<organism evidence="2 3">
    <name type="scientific">Neotoma lepida</name>
    <name type="common">Desert woodrat</name>
    <dbReference type="NCBI Taxonomy" id="56216"/>
    <lineage>
        <taxon>Eukaryota</taxon>
        <taxon>Metazoa</taxon>
        <taxon>Chordata</taxon>
        <taxon>Craniata</taxon>
        <taxon>Vertebrata</taxon>
        <taxon>Euteleostomi</taxon>
        <taxon>Mammalia</taxon>
        <taxon>Eutheria</taxon>
        <taxon>Euarchontoglires</taxon>
        <taxon>Glires</taxon>
        <taxon>Rodentia</taxon>
        <taxon>Myomorpha</taxon>
        <taxon>Muroidea</taxon>
        <taxon>Cricetidae</taxon>
        <taxon>Neotominae</taxon>
        <taxon>Neotoma</taxon>
    </lineage>
</organism>
<evidence type="ECO:0000313" key="3">
    <source>
        <dbReference type="Proteomes" id="UP000092124"/>
    </source>
</evidence>
<comment type="caution">
    <text evidence="2">The sequence shown here is derived from an EMBL/GenBank/DDBJ whole genome shotgun (WGS) entry which is preliminary data.</text>
</comment>
<keyword evidence="1" id="KW-1133">Transmembrane helix</keyword>
<proteinExistence type="predicted"/>
<name>A0A1A6HTF5_NEOLE</name>